<comment type="caution">
    <text evidence="1">The sequence shown here is derived from an EMBL/GenBank/DDBJ whole genome shotgun (WGS) entry which is preliminary data.</text>
</comment>
<dbReference type="EMBL" id="JABFAE010000002">
    <property type="protein sequence ID" value="MBA0823463.1"/>
    <property type="molecule type" value="Genomic_DNA"/>
</dbReference>
<evidence type="ECO:0000313" key="2">
    <source>
        <dbReference type="Proteomes" id="UP000593575"/>
    </source>
</evidence>
<protein>
    <submittedName>
        <fullName evidence="1">Uncharacterized protein</fullName>
    </submittedName>
</protein>
<proteinExistence type="predicted"/>
<dbReference type="AlphaFoldDB" id="A0A7J9INP4"/>
<name>A0A7J9INP4_9ROSI</name>
<reference evidence="1 2" key="1">
    <citation type="journal article" date="2019" name="Genome Biol. Evol.">
        <title>Insights into the evolution of the New World diploid cottons (Gossypium, subgenus Houzingenia) based on genome sequencing.</title>
        <authorList>
            <person name="Grover C.E."/>
            <person name="Arick M.A. 2nd"/>
            <person name="Thrash A."/>
            <person name="Conover J.L."/>
            <person name="Sanders W.S."/>
            <person name="Peterson D.G."/>
            <person name="Frelichowski J.E."/>
            <person name="Scheffler J.A."/>
            <person name="Scheffler B.E."/>
            <person name="Wendel J.F."/>
        </authorList>
    </citation>
    <scope>NUCLEOTIDE SEQUENCE [LARGE SCALE GENOMIC DNA]</scope>
    <source>
        <strain evidence="1">6</strain>
        <tissue evidence="1">Leaf</tissue>
    </source>
</reference>
<dbReference type="Proteomes" id="UP000593575">
    <property type="component" value="Unassembled WGS sequence"/>
</dbReference>
<organism evidence="1 2">
    <name type="scientific">Gossypium armourianum</name>
    <dbReference type="NCBI Taxonomy" id="34283"/>
    <lineage>
        <taxon>Eukaryota</taxon>
        <taxon>Viridiplantae</taxon>
        <taxon>Streptophyta</taxon>
        <taxon>Embryophyta</taxon>
        <taxon>Tracheophyta</taxon>
        <taxon>Spermatophyta</taxon>
        <taxon>Magnoliopsida</taxon>
        <taxon>eudicotyledons</taxon>
        <taxon>Gunneridae</taxon>
        <taxon>Pentapetalae</taxon>
        <taxon>rosids</taxon>
        <taxon>malvids</taxon>
        <taxon>Malvales</taxon>
        <taxon>Malvaceae</taxon>
        <taxon>Malvoideae</taxon>
        <taxon>Gossypium</taxon>
    </lineage>
</organism>
<gene>
    <name evidence="1" type="ORF">Goarm_020193</name>
</gene>
<evidence type="ECO:0000313" key="1">
    <source>
        <dbReference type="EMBL" id="MBA0823463.1"/>
    </source>
</evidence>
<accession>A0A7J9INP4</accession>
<sequence>MMRSSSCSTVIMVICPIYSLSKWTSIYFEPLPSFRILLIVALP</sequence>
<keyword evidence="2" id="KW-1185">Reference proteome</keyword>